<name>A0A5R9EPA9_9LACT</name>
<dbReference type="Gene3D" id="3.30.300.20">
    <property type="match status" value="1"/>
</dbReference>
<organism evidence="1 2">
    <name type="scientific">Ruoffia tabacinasalis</name>
    <dbReference type="NCBI Taxonomy" id="87458"/>
    <lineage>
        <taxon>Bacteria</taxon>
        <taxon>Bacillati</taxon>
        <taxon>Bacillota</taxon>
        <taxon>Bacilli</taxon>
        <taxon>Lactobacillales</taxon>
        <taxon>Aerococcaceae</taxon>
        <taxon>Ruoffia</taxon>
    </lineage>
</organism>
<dbReference type="AlphaFoldDB" id="A0A5R9EPA9"/>
<dbReference type="Pfam" id="PF02566">
    <property type="entry name" value="OsmC"/>
    <property type="match status" value="1"/>
</dbReference>
<evidence type="ECO:0000313" key="1">
    <source>
        <dbReference type="EMBL" id="TLQ49457.1"/>
    </source>
</evidence>
<gene>
    <name evidence="1" type="ORF">FEZ33_00265</name>
</gene>
<dbReference type="SUPFAM" id="SSF82784">
    <property type="entry name" value="OsmC-like"/>
    <property type="match status" value="1"/>
</dbReference>
<reference evidence="1 2" key="1">
    <citation type="submission" date="2019-05" db="EMBL/GenBank/DDBJ databases">
        <title>The metagenome of a microbial culture collection derived from dairy environment covers the genomic content of the human microbiome.</title>
        <authorList>
            <person name="Roder T."/>
            <person name="Wuthrich D."/>
            <person name="Sattari Z."/>
            <person name="Von Ah U."/>
            <person name="Bar C."/>
            <person name="Ronchi F."/>
            <person name="Macpherson A.J."/>
            <person name="Ganal-Vonarburg S.C."/>
            <person name="Bruggmann R."/>
            <person name="Vergeres G."/>
        </authorList>
    </citation>
    <scope>NUCLEOTIDE SEQUENCE [LARGE SCALE GENOMIC DNA]</scope>
    <source>
        <strain evidence="1 2">FAM 24227</strain>
    </source>
</reference>
<dbReference type="OrthoDB" id="2136269at2"/>
<dbReference type="InterPro" id="IPR036102">
    <property type="entry name" value="OsmC/Ohrsf"/>
</dbReference>
<accession>A0A5R9EPA9</accession>
<protein>
    <submittedName>
        <fullName evidence="1">OsmC family protein</fullName>
    </submittedName>
</protein>
<dbReference type="RefSeq" id="WP_138403379.1">
    <property type="nucleotide sequence ID" value="NZ_VBSP01000001.1"/>
</dbReference>
<sequence>MAEKETKAKVIDRYIVQADIEGFSYTMDYTERMPEFTSQGTSPTGLLLVSLSGCHLMTAVSYLNMKKIEFSQLTARVAGDFIDENREWRLDASVELVTDAILNEVQLAGLERFIHRHCKVSSILGKGNNINLNIKLV</sequence>
<dbReference type="InterPro" id="IPR003718">
    <property type="entry name" value="OsmC/Ohr_fam"/>
</dbReference>
<comment type="caution">
    <text evidence="1">The sequence shown here is derived from an EMBL/GenBank/DDBJ whole genome shotgun (WGS) entry which is preliminary data.</text>
</comment>
<proteinExistence type="predicted"/>
<dbReference type="InterPro" id="IPR015946">
    <property type="entry name" value="KH_dom-like_a/b"/>
</dbReference>
<dbReference type="EMBL" id="VBSP01000001">
    <property type="protein sequence ID" value="TLQ49457.1"/>
    <property type="molecule type" value="Genomic_DNA"/>
</dbReference>
<dbReference type="Proteomes" id="UP000306420">
    <property type="component" value="Unassembled WGS sequence"/>
</dbReference>
<evidence type="ECO:0000313" key="2">
    <source>
        <dbReference type="Proteomes" id="UP000306420"/>
    </source>
</evidence>